<dbReference type="InterPro" id="IPR028973">
    <property type="entry name" value="PhnB-like"/>
</dbReference>
<evidence type="ECO:0000259" key="1">
    <source>
        <dbReference type="Pfam" id="PF06983"/>
    </source>
</evidence>
<organism evidence="2 3">
    <name type="scientific">Neoroseomonas soli</name>
    <dbReference type="NCBI Taxonomy" id="1081025"/>
    <lineage>
        <taxon>Bacteria</taxon>
        <taxon>Pseudomonadati</taxon>
        <taxon>Pseudomonadota</taxon>
        <taxon>Alphaproteobacteria</taxon>
        <taxon>Acetobacterales</taxon>
        <taxon>Acetobacteraceae</taxon>
        <taxon>Neoroseomonas</taxon>
    </lineage>
</organism>
<reference evidence="2" key="1">
    <citation type="submission" date="2020-01" db="EMBL/GenBank/DDBJ databases">
        <authorList>
            <person name="Rat A."/>
        </authorList>
    </citation>
    <scope>NUCLEOTIDE SEQUENCE</scope>
    <source>
        <strain evidence="2">LMG 31231</strain>
    </source>
</reference>
<comment type="caution">
    <text evidence="2">The sequence shown here is derived from an EMBL/GenBank/DDBJ whole genome shotgun (WGS) entry which is preliminary data.</text>
</comment>
<feature type="domain" description="PhnB-like" evidence="1">
    <location>
        <begin position="2"/>
        <end position="129"/>
    </location>
</feature>
<accession>A0A9X9WVT5</accession>
<reference evidence="2" key="2">
    <citation type="journal article" date="2021" name="Syst. Appl. Microbiol.">
        <title>Roseomonas hellenica sp. nov., isolated from roots of wild-growing Alkanna tinctoria.</title>
        <authorList>
            <person name="Rat A."/>
            <person name="Naranjo H.D."/>
            <person name="Lebbe L."/>
            <person name="Cnockaert M."/>
            <person name="Krigas N."/>
            <person name="Grigoriadou K."/>
            <person name="Maloupa E."/>
            <person name="Willems A."/>
        </authorList>
    </citation>
    <scope>NUCLEOTIDE SEQUENCE</scope>
    <source>
        <strain evidence="2">LMG 31231</strain>
    </source>
</reference>
<dbReference type="EMBL" id="JAAEDM010000016">
    <property type="protein sequence ID" value="MBR0671264.1"/>
    <property type="molecule type" value="Genomic_DNA"/>
</dbReference>
<proteinExistence type="predicted"/>
<sequence>MTPYLHFDGTCEEAFGFYAKVLGGEILVMMRHEGTPAAEHVPPEWRGKIIHARLKAGEHVMMGSDAPPGHFAPMKGFSVSVHPETGAEGKRIFDALAEGGSVQMPFQPTFWSTQGFGMCTDRFGVPWMVNCP</sequence>
<dbReference type="Gene3D" id="3.10.180.10">
    <property type="entry name" value="2,3-Dihydroxybiphenyl 1,2-Dioxygenase, domain 1"/>
    <property type="match status" value="1"/>
</dbReference>
<dbReference type="AlphaFoldDB" id="A0A9X9WVT5"/>
<dbReference type="SUPFAM" id="SSF54593">
    <property type="entry name" value="Glyoxalase/Bleomycin resistance protein/Dihydroxybiphenyl dioxygenase"/>
    <property type="match status" value="1"/>
</dbReference>
<name>A0A9X9WVT5_9PROT</name>
<evidence type="ECO:0000313" key="3">
    <source>
        <dbReference type="Proteomes" id="UP001138751"/>
    </source>
</evidence>
<gene>
    <name evidence="2" type="ORF">GXW76_08775</name>
</gene>
<dbReference type="PANTHER" id="PTHR33990">
    <property type="entry name" value="PROTEIN YJDN-RELATED"/>
    <property type="match status" value="1"/>
</dbReference>
<dbReference type="Pfam" id="PF06983">
    <property type="entry name" value="3-dmu-9_3-mt"/>
    <property type="match status" value="1"/>
</dbReference>
<dbReference type="CDD" id="cd06588">
    <property type="entry name" value="PhnB_like"/>
    <property type="match status" value="1"/>
</dbReference>
<dbReference type="Proteomes" id="UP001138751">
    <property type="component" value="Unassembled WGS sequence"/>
</dbReference>
<keyword evidence="3" id="KW-1185">Reference proteome</keyword>
<dbReference type="InterPro" id="IPR029068">
    <property type="entry name" value="Glyas_Bleomycin-R_OHBP_Dase"/>
</dbReference>
<dbReference type="RefSeq" id="WP_211861638.1">
    <property type="nucleotide sequence ID" value="NZ_JAAEDM010000016.1"/>
</dbReference>
<evidence type="ECO:0000313" key="2">
    <source>
        <dbReference type="EMBL" id="MBR0671264.1"/>
    </source>
</evidence>
<protein>
    <submittedName>
        <fullName evidence="2">VOC family protein</fullName>
    </submittedName>
</protein>
<dbReference type="PANTHER" id="PTHR33990:SF1">
    <property type="entry name" value="PROTEIN YJDN"/>
    <property type="match status" value="1"/>
</dbReference>